<sequence>MLNTDDVTKLTTVLKEHFYDKAQIDGRFDKIEQKIDKLLTAVDNLTHTVKGFQEEMIANRNRIDKLEAWAKMVSDKVGIPLPH</sequence>
<protein>
    <submittedName>
        <fullName evidence="2">Uncharacterized protein</fullName>
    </submittedName>
</protein>
<evidence type="ECO:0000256" key="1">
    <source>
        <dbReference type="SAM" id="Coils"/>
    </source>
</evidence>
<comment type="caution">
    <text evidence="2">The sequence shown here is derived from an EMBL/GenBank/DDBJ whole genome shotgun (WGS) entry which is preliminary data.</text>
</comment>
<gene>
    <name evidence="2" type="ORF">COT92_00175</name>
</gene>
<organism evidence="2 3">
    <name type="scientific">Candidatus Doudnabacteria bacterium CG10_big_fil_rev_8_21_14_0_10_42_18</name>
    <dbReference type="NCBI Taxonomy" id="1974552"/>
    <lineage>
        <taxon>Bacteria</taxon>
        <taxon>Candidatus Doudnaibacteriota</taxon>
    </lineage>
</organism>
<dbReference type="Proteomes" id="UP000230922">
    <property type="component" value="Unassembled WGS sequence"/>
</dbReference>
<evidence type="ECO:0000313" key="2">
    <source>
        <dbReference type="EMBL" id="PIR96595.1"/>
    </source>
</evidence>
<feature type="coiled-coil region" evidence="1">
    <location>
        <begin position="28"/>
        <end position="55"/>
    </location>
</feature>
<keyword evidence="1" id="KW-0175">Coiled coil</keyword>
<proteinExistence type="predicted"/>
<accession>A0A2H0VBY4</accession>
<evidence type="ECO:0000313" key="3">
    <source>
        <dbReference type="Proteomes" id="UP000230922"/>
    </source>
</evidence>
<reference evidence="3" key="1">
    <citation type="submission" date="2017-09" db="EMBL/GenBank/DDBJ databases">
        <title>Depth-based differentiation of microbial function through sediment-hosted aquifers and enrichment of novel symbionts in the deep terrestrial subsurface.</title>
        <authorList>
            <person name="Probst A.J."/>
            <person name="Ladd B."/>
            <person name="Jarett J.K."/>
            <person name="Geller-Mcgrath D.E."/>
            <person name="Sieber C.M.K."/>
            <person name="Emerson J.B."/>
            <person name="Anantharaman K."/>
            <person name="Thomas B.C."/>
            <person name="Malmstrom R."/>
            <person name="Stieglmeier M."/>
            <person name="Klingl A."/>
            <person name="Woyke T."/>
            <person name="Ryan C.M."/>
            <person name="Banfield J.F."/>
        </authorList>
    </citation>
    <scope>NUCLEOTIDE SEQUENCE [LARGE SCALE GENOMIC DNA]</scope>
</reference>
<dbReference type="EMBL" id="PFAK01000003">
    <property type="protein sequence ID" value="PIR96595.1"/>
    <property type="molecule type" value="Genomic_DNA"/>
</dbReference>
<dbReference type="Gene3D" id="1.20.1270.70">
    <property type="entry name" value="Designed single chain three-helix bundle"/>
    <property type="match status" value="1"/>
</dbReference>
<dbReference type="AlphaFoldDB" id="A0A2H0VBY4"/>
<name>A0A2H0VBY4_9BACT</name>